<accession>A0ABY1A977</accession>
<evidence type="ECO:0000256" key="4">
    <source>
        <dbReference type="ARBA" id="ARBA00023186"/>
    </source>
</evidence>
<dbReference type="PROSITE" id="PS51061">
    <property type="entry name" value="R3H"/>
    <property type="match status" value="1"/>
</dbReference>
<name>A0ABY1A977_9LACO</name>
<evidence type="ECO:0000256" key="1">
    <source>
        <dbReference type="ARBA" id="ARBA00022490"/>
    </source>
</evidence>
<evidence type="ECO:0000313" key="9">
    <source>
        <dbReference type="Proteomes" id="UP000182089"/>
    </source>
</evidence>
<evidence type="ECO:0000256" key="6">
    <source>
        <dbReference type="HAMAP-Rule" id="MF_00867"/>
    </source>
</evidence>
<evidence type="ECO:0000256" key="2">
    <source>
        <dbReference type="ARBA" id="ARBA00022884"/>
    </source>
</evidence>
<dbReference type="NCBIfam" id="NF041568">
    <property type="entry name" value="Jag_EloR"/>
    <property type="match status" value="1"/>
</dbReference>
<keyword evidence="2 6" id="KW-0694">RNA-binding</keyword>
<reference evidence="8 9" key="1">
    <citation type="submission" date="2016-10" db="EMBL/GenBank/DDBJ databases">
        <authorList>
            <person name="Varghese N."/>
            <person name="Submissions S."/>
        </authorList>
    </citation>
    <scope>NUCLEOTIDE SEQUENCE [LARGE SCALE GENOMIC DNA]</scope>
    <source>
        <strain evidence="8 9">WC1T17</strain>
    </source>
</reference>
<dbReference type="InterPro" id="IPR038247">
    <property type="entry name" value="Jag_N_dom_sf"/>
</dbReference>
<dbReference type="Pfam" id="PF14804">
    <property type="entry name" value="Jag_N"/>
    <property type="match status" value="1"/>
</dbReference>
<feature type="domain" description="R3H" evidence="7">
    <location>
        <begin position="174"/>
        <end position="240"/>
    </location>
</feature>
<dbReference type="InterPro" id="IPR001374">
    <property type="entry name" value="R3H_dom"/>
</dbReference>
<protein>
    <recommendedName>
        <fullName evidence="6">RNA-binding protein KhpB</fullName>
    </recommendedName>
    <alternativeName>
        <fullName evidence="6">RNA-binding protein EloR</fullName>
    </alternativeName>
</protein>
<dbReference type="InterPro" id="IPR036867">
    <property type="entry name" value="R3H_dom_sf"/>
</dbReference>
<comment type="domain">
    <text evidence="6">Has an N-terminal Jag-N domain and 2 RNA-binding domains (KH and R3H).</text>
</comment>
<comment type="similarity">
    <text evidence="6">Belongs to the KhpB RNA-binding protein family.</text>
</comment>
<dbReference type="InterPro" id="IPR032782">
    <property type="entry name" value="KhpB_N"/>
</dbReference>
<dbReference type="CDD" id="cd02644">
    <property type="entry name" value="R3H_jag"/>
    <property type="match status" value="1"/>
</dbReference>
<dbReference type="PANTHER" id="PTHR35800:SF1">
    <property type="entry name" value="RNA-BINDING PROTEIN KHPB"/>
    <property type="match status" value="1"/>
</dbReference>
<evidence type="ECO:0000256" key="3">
    <source>
        <dbReference type="ARBA" id="ARBA00022960"/>
    </source>
</evidence>
<organism evidence="8 9">
    <name type="scientific">Ligilactobacillus ruminis</name>
    <dbReference type="NCBI Taxonomy" id="1623"/>
    <lineage>
        <taxon>Bacteria</taxon>
        <taxon>Bacillati</taxon>
        <taxon>Bacillota</taxon>
        <taxon>Bacilli</taxon>
        <taxon>Lactobacillales</taxon>
        <taxon>Lactobacillaceae</taxon>
        <taxon>Ligilactobacillus</taxon>
    </lineage>
</organism>
<sequence>MKISAPTVTKAIEQGLNTLGKTREEVEVNVLDEGKKGFLGFGKKDAVIEMAVKEEVKKVPASKPVPVQAEVKAKKTAPAAVKKPIETQAQTEQALREVGGYLAEITKKMGIEAQIDVTIERRDVYYNFATQQEGLLIGKHGKTLNALQLLAQNYFDKLSRRHLAIVLDVADYRKRREETLTYLAKKVGYDALEQRKRMELDSMPAYERKIIHAALADNPKLKTYSRGSDPRRYVVIEPVRR</sequence>
<dbReference type="InterPro" id="IPR039247">
    <property type="entry name" value="KhpB"/>
</dbReference>
<dbReference type="Gene3D" id="3.30.300.20">
    <property type="match status" value="1"/>
</dbReference>
<dbReference type="InterPro" id="IPR034079">
    <property type="entry name" value="R3H_KhpB"/>
</dbReference>
<dbReference type="SUPFAM" id="SSF82708">
    <property type="entry name" value="R3H domain"/>
    <property type="match status" value="1"/>
</dbReference>
<comment type="caution">
    <text evidence="6">Lacks conserved residue(s) required for the propagation of feature annotation.</text>
</comment>
<keyword evidence="1 6" id="KW-0963">Cytoplasm</keyword>
<dbReference type="Proteomes" id="UP000182089">
    <property type="component" value="Unassembled WGS sequence"/>
</dbReference>
<keyword evidence="4 6" id="KW-0143">Chaperone</keyword>
<dbReference type="EMBL" id="FOCC01000001">
    <property type="protein sequence ID" value="SEM34668.1"/>
    <property type="molecule type" value="Genomic_DNA"/>
</dbReference>
<comment type="function">
    <text evidence="6">A probable RNA chaperone. Forms a complex with KhpA which binds to cellular RNA and controls its expression. Plays a role in peptidoglycan (PG) homeostasis and cell length regulation.</text>
</comment>
<dbReference type="PANTHER" id="PTHR35800">
    <property type="entry name" value="PROTEIN JAG"/>
    <property type="match status" value="1"/>
</dbReference>
<comment type="subunit">
    <text evidence="6">Forms a complex with KhpA.</text>
</comment>
<dbReference type="InterPro" id="IPR015946">
    <property type="entry name" value="KH_dom-like_a/b"/>
</dbReference>
<dbReference type="CDD" id="cd02414">
    <property type="entry name" value="KH-II_Jag"/>
    <property type="match status" value="1"/>
</dbReference>
<dbReference type="SMART" id="SM00393">
    <property type="entry name" value="R3H"/>
    <property type="match status" value="1"/>
</dbReference>
<keyword evidence="3 6" id="KW-0133">Cell shape</keyword>
<keyword evidence="5 6" id="KW-0961">Cell wall biogenesis/degradation</keyword>
<dbReference type="Gene3D" id="3.30.1370.50">
    <property type="entry name" value="R3H-like domain"/>
    <property type="match status" value="1"/>
</dbReference>
<gene>
    <name evidence="6" type="primary">khpB</name>
    <name evidence="6" type="synonym">eloR</name>
    <name evidence="8" type="ORF">SAMN05216431_101172</name>
</gene>
<proteinExistence type="inferred from homology"/>
<dbReference type="Pfam" id="PF13083">
    <property type="entry name" value="KH_KhpA-B"/>
    <property type="match status" value="1"/>
</dbReference>
<comment type="subcellular location">
    <subcellularLocation>
        <location evidence="6">Cytoplasm</location>
    </subcellularLocation>
</comment>
<evidence type="ECO:0000313" key="8">
    <source>
        <dbReference type="EMBL" id="SEM34668.1"/>
    </source>
</evidence>
<evidence type="ECO:0000256" key="5">
    <source>
        <dbReference type="ARBA" id="ARBA00023316"/>
    </source>
</evidence>
<comment type="caution">
    <text evidence="8">The sequence shown here is derived from an EMBL/GenBank/DDBJ whole genome shotgun (WGS) entry which is preliminary data.</text>
</comment>
<dbReference type="InterPro" id="IPR038008">
    <property type="entry name" value="Jag_KH"/>
</dbReference>
<dbReference type="SMART" id="SM01245">
    <property type="entry name" value="Jag_N"/>
    <property type="match status" value="1"/>
</dbReference>
<dbReference type="HAMAP" id="MF_00867">
    <property type="entry name" value="KhpB"/>
    <property type="match status" value="1"/>
</dbReference>
<dbReference type="Pfam" id="PF01424">
    <property type="entry name" value="R3H"/>
    <property type="match status" value="1"/>
</dbReference>
<dbReference type="Gene3D" id="3.30.30.80">
    <property type="entry name" value="probable RNA-binding protein from clostridium symbiosum atcc 14940"/>
    <property type="match status" value="1"/>
</dbReference>
<evidence type="ECO:0000259" key="7">
    <source>
        <dbReference type="PROSITE" id="PS51061"/>
    </source>
</evidence>